<evidence type="ECO:0000313" key="5">
    <source>
        <dbReference type="EMBL" id="GAA4010775.1"/>
    </source>
</evidence>
<evidence type="ECO:0000256" key="2">
    <source>
        <dbReference type="ARBA" id="ARBA00022801"/>
    </source>
</evidence>
<evidence type="ECO:0000256" key="1">
    <source>
        <dbReference type="ARBA" id="ARBA00005964"/>
    </source>
</evidence>
<organism evidence="5 6">
    <name type="scientific">Sphingomonas humi</name>
    <dbReference type="NCBI Taxonomy" id="335630"/>
    <lineage>
        <taxon>Bacteria</taxon>
        <taxon>Pseudomonadati</taxon>
        <taxon>Pseudomonadota</taxon>
        <taxon>Alphaproteobacteria</taxon>
        <taxon>Sphingomonadales</taxon>
        <taxon>Sphingomonadaceae</taxon>
        <taxon>Sphingomonas</taxon>
    </lineage>
</organism>
<evidence type="ECO:0000259" key="4">
    <source>
        <dbReference type="Pfam" id="PF00135"/>
    </source>
</evidence>
<dbReference type="PROSITE" id="PS00122">
    <property type="entry name" value="CARBOXYLESTERASE_B_1"/>
    <property type="match status" value="1"/>
</dbReference>
<dbReference type="EMBL" id="BAAAZD010000002">
    <property type="protein sequence ID" value="GAA4010775.1"/>
    <property type="molecule type" value="Genomic_DNA"/>
</dbReference>
<accession>A0ABP7SEW1</accession>
<keyword evidence="3" id="KW-0732">Signal</keyword>
<dbReference type="Proteomes" id="UP001501310">
    <property type="component" value="Unassembled WGS sequence"/>
</dbReference>
<evidence type="ECO:0000313" key="6">
    <source>
        <dbReference type="Proteomes" id="UP001501310"/>
    </source>
</evidence>
<feature type="chain" id="PRO_5044978285" description="Carboxylic ester hydrolase" evidence="3">
    <location>
        <begin position="19"/>
        <end position="537"/>
    </location>
</feature>
<gene>
    <name evidence="5" type="ORF">GCM10022211_26650</name>
</gene>
<comment type="caution">
    <text evidence="5">The sequence shown here is derived from an EMBL/GenBank/DDBJ whole genome shotgun (WGS) entry which is preliminary data.</text>
</comment>
<name>A0ABP7SEW1_9SPHN</name>
<dbReference type="PANTHER" id="PTHR11559">
    <property type="entry name" value="CARBOXYLESTERASE"/>
    <property type="match status" value="1"/>
</dbReference>
<comment type="similarity">
    <text evidence="1 3">Belongs to the type-B carboxylesterase/lipase family.</text>
</comment>
<keyword evidence="6" id="KW-1185">Reference proteome</keyword>
<sequence length="537" mass="57518">MKTMLLAVAALAASPAPAQRVDAPAGAVRGTTSGAIRVFKGIPYAKPPIGELRWRPPVALERWTGDRKATDFGPACVQPSGGPPNIYNGVTLPMSEDCLSLNIWTPAKARKAPVMVWIHGGSLLTGSSREALYDGQRLAERGIIVVSINYRVGVLGWLAHPDLGKENATGRSGNYGLLDQIAALRWVQRNIAAFGGDPAKVTIAGESAGGLSALYLMTSPQARGLFRGAIAQSSYMISMPELKRARFGLPAWELGGQLLGAALKAPSIAEMRKLDPLALTGAAAKAGFFPFGVVDGEVLPSQMVDAFDRGEQAKVPMLAGFNQGEIRSLRMLAPKTAASATEYEREITARYGDLAPAFLKLYPSAAHAEGTIAATRDSLYGWTAERVARKQTAIGQRAYLYLFDHGYPAADEAGLHAFHASELPYTWGTFDGTPPRWPKVPATASERRLSNTMIDYWTSFVTTGQPVARGAPAWPAYGAAENYLWFGSTPVPKRDLFPGMFEFTESVMCRRRAAGKDGWNWNAGLLAPPIAPPAAGC</sequence>
<dbReference type="InterPro" id="IPR019826">
    <property type="entry name" value="Carboxylesterase_B_AS"/>
</dbReference>
<protein>
    <recommendedName>
        <fullName evidence="3">Carboxylic ester hydrolase</fullName>
        <ecNumber evidence="3">3.1.1.-</ecNumber>
    </recommendedName>
</protein>
<dbReference type="RefSeq" id="WP_344711195.1">
    <property type="nucleotide sequence ID" value="NZ_BAAAZD010000002.1"/>
</dbReference>
<dbReference type="Pfam" id="PF00135">
    <property type="entry name" value="COesterase"/>
    <property type="match status" value="1"/>
</dbReference>
<evidence type="ECO:0000256" key="3">
    <source>
        <dbReference type="RuleBase" id="RU361235"/>
    </source>
</evidence>
<dbReference type="SUPFAM" id="SSF53474">
    <property type="entry name" value="alpha/beta-Hydrolases"/>
    <property type="match status" value="1"/>
</dbReference>
<feature type="signal peptide" evidence="3">
    <location>
        <begin position="1"/>
        <end position="18"/>
    </location>
</feature>
<dbReference type="EC" id="3.1.1.-" evidence="3"/>
<proteinExistence type="inferred from homology"/>
<dbReference type="InterPro" id="IPR050309">
    <property type="entry name" value="Type-B_Carboxylest/Lipase"/>
</dbReference>
<feature type="domain" description="Carboxylesterase type B" evidence="4">
    <location>
        <begin position="19"/>
        <end position="489"/>
    </location>
</feature>
<keyword evidence="2 3" id="KW-0378">Hydrolase</keyword>
<reference evidence="6" key="1">
    <citation type="journal article" date="2019" name="Int. J. Syst. Evol. Microbiol.">
        <title>The Global Catalogue of Microorganisms (GCM) 10K type strain sequencing project: providing services to taxonomists for standard genome sequencing and annotation.</title>
        <authorList>
            <consortium name="The Broad Institute Genomics Platform"/>
            <consortium name="The Broad Institute Genome Sequencing Center for Infectious Disease"/>
            <person name="Wu L."/>
            <person name="Ma J."/>
        </authorList>
    </citation>
    <scope>NUCLEOTIDE SEQUENCE [LARGE SCALE GENOMIC DNA]</scope>
    <source>
        <strain evidence="6">JCM 16603</strain>
    </source>
</reference>
<dbReference type="InterPro" id="IPR029058">
    <property type="entry name" value="AB_hydrolase_fold"/>
</dbReference>
<dbReference type="Gene3D" id="3.40.50.1820">
    <property type="entry name" value="alpha/beta hydrolase"/>
    <property type="match status" value="1"/>
</dbReference>
<dbReference type="InterPro" id="IPR002018">
    <property type="entry name" value="CarbesteraseB"/>
</dbReference>